<feature type="compositionally biased region" description="Polar residues" evidence="1">
    <location>
        <begin position="8"/>
        <end position="38"/>
    </location>
</feature>
<comment type="caution">
    <text evidence="3">The sequence shown here is derived from an EMBL/GenBank/DDBJ whole genome shotgun (WGS) entry which is preliminary data.</text>
</comment>
<sequence>MDPGCDQLPNSLHPTFVNLPNQTPNQFPSSDQLPSSQRPPYVNHPNHTPNQFPGSDQLPSSQRPPYVNLPSQTPNQFTTSISPQFHPSYQFNTMNGSCPPYTNLHYGPPFPIQNVLNTPVFPSGATETHTTRGGGGRKKPKDVHNNSNETSVMWSSEEDIALTQAWLRISTDPGVGNNQKHTAMWERILQVWKDNIGDHCKKPRNSNSLQCRWQKIQKSINKFHGIYEKLERHPQSGSNPEDIKKNALNMYERIMSDKKKKEFKYVHCWELLIKNAKWCTNQLTKADASNKNSVDNGNPSAAINTTPNTGNNTTEPVEVRCDDIVRPEGRKSCKERKRKLNAQNGVIEALNKMQCTLEKQIQFNMAELELKKEIQQKEYAFREQIMKKELELKEHNQNLKEESQQMKKKEQEMRERAQKKSDQERSQERIMNLDLSRLSPTVRATYEILQAQILKEW</sequence>
<evidence type="ECO:0000313" key="3">
    <source>
        <dbReference type="EMBL" id="CAH9093020.1"/>
    </source>
</evidence>
<keyword evidence="4" id="KW-1185">Reference proteome</keyword>
<dbReference type="Proteomes" id="UP001152523">
    <property type="component" value="Unassembled WGS sequence"/>
</dbReference>
<evidence type="ECO:0000259" key="2">
    <source>
        <dbReference type="Pfam" id="PF14303"/>
    </source>
</evidence>
<feature type="compositionally biased region" description="Basic and acidic residues" evidence="1">
    <location>
        <begin position="394"/>
        <end position="428"/>
    </location>
</feature>
<feature type="region of interest" description="Disordered" evidence="1">
    <location>
        <begin position="288"/>
        <end position="316"/>
    </location>
</feature>
<evidence type="ECO:0000256" key="1">
    <source>
        <dbReference type="SAM" id="MobiDB-lite"/>
    </source>
</evidence>
<dbReference type="EMBL" id="CAMAPF010000075">
    <property type="protein sequence ID" value="CAH9093020.1"/>
    <property type="molecule type" value="Genomic_DNA"/>
</dbReference>
<feature type="compositionally biased region" description="Polar residues" evidence="1">
    <location>
        <begin position="288"/>
        <end position="303"/>
    </location>
</feature>
<dbReference type="AlphaFoldDB" id="A0AAV0D4Z5"/>
<dbReference type="InterPro" id="IPR029466">
    <property type="entry name" value="NAM-associated_C"/>
</dbReference>
<reference evidence="3" key="1">
    <citation type="submission" date="2022-07" db="EMBL/GenBank/DDBJ databases">
        <authorList>
            <person name="Macas J."/>
            <person name="Novak P."/>
            <person name="Neumann P."/>
        </authorList>
    </citation>
    <scope>NUCLEOTIDE SEQUENCE</scope>
</reference>
<dbReference type="PANTHER" id="PTHR45125:SF3">
    <property type="entry name" value="NO-APICAL-MERISTEM-ASSOCIATED CARBOXY-TERMINAL DOMAIN PROTEIN"/>
    <property type="match status" value="1"/>
</dbReference>
<feature type="non-terminal residue" evidence="3">
    <location>
        <position position="457"/>
    </location>
</feature>
<feature type="region of interest" description="Disordered" evidence="1">
    <location>
        <begin position="394"/>
        <end position="432"/>
    </location>
</feature>
<feature type="region of interest" description="Disordered" evidence="1">
    <location>
        <begin position="1"/>
        <end position="83"/>
    </location>
</feature>
<gene>
    <name evidence="3" type="ORF">CEPIT_LOCUS12336</name>
</gene>
<name>A0AAV0D4Z5_9ASTE</name>
<feature type="domain" description="No apical meristem-associated C-terminal" evidence="2">
    <location>
        <begin position="261"/>
        <end position="453"/>
    </location>
</feature>
<protein>
    <recommendedName>
        <fullName evidence="2">No apical meristem-associated C-terminal domain-containing protein</fullName>
    </recommendedName>
</protein>
<feature type="compositionally biased region" description="Low complexity" evidence="1">
    <location>
        <begin position="304"/>
        <end position="314"/>
    </location>
</feature>
<proteinExistence type="predicted"/>
<accession>A0AAV0D4Z5</accession>
<evidence type="ECO:0000313" key="4">
    <source>
        <dbReference type="Proteomes" id="UP001152523"/>
    </source>
</evidence>
<feature type="region of interest" description="Disordered" evidence="1">
    <location>
        <begin position="124"/>
        <end position="147"/>
    </location>
</feature>
<dbReference type="Pfam" id="PF14303">
    <property type="entry name" value="NAM-associated"/>
    <property type="match status" value="1"/>
</dbReference>
<dbReference type="PANTHER" id="PTHR45125">
    <property type="entry name" value="F21J9.4-RELATED"/>
    <property type="match status" value="1"/>
</dbReference>
<feature type="compositionally biased region" description="Polar residues" evidence="1">
    <location>
        <begin position="45"/>
        <end position="83"/>
    </location>
</feature>
<organism evidence="3 4">
    <name type="scientific">Cuscuta epithymum</name>
    <dbReference type="NCBI Taxonomy" id="186058"/>
    <lineage>
        <taxon>Eukaryota</taxon>
        <taxon>Viridiplantae</taxon>
        <taxon>Streptophyta</taxon>
        <taxon>Embryophyta</taxon>
        <taxon>Tracheophyta</taxon>
        <taxon>Spermatophyta</taxon>
        <taxon>Magnoliopsida</taxon>
        <taxon>eudicotyledons</taxon>
        <taxon>Gunneridae</taxon>
        <taxon>Pentapetalae</taxon>
        <taxon>asterids</taxon>
        <taxon>lamiids</taxon>
        <taxon>Solanales</taxon>
        <taxon>Convolvulaceae</taxon>
        <taxon>Cuscuteae</taxon>
        <taxon>Cuscuta</taxon>
        <taxon>Cuscuta subgen. Cuscuta</taxon>
    </lineage>
</organism>